<gene>
    <name evidence="2" type="ORF">SAMN02745136_02091</name>
</gene>
<dbReference type="InterPro" id="IPR052200">
    <property type="entry name" value="Protoporphyrinogen_IX_DH"/>
</dbReference>
<dbReference type="Gene3D" id="3.40.50.360">
    <property type="match status" value="1"/>
</dbReference>
<protein>
    <submittedName>
        <fullName evidence="2">Flavodoxin</fullName>
    </submittedName>
</protein>
<evidence type="ECO:0000313" key="2">
    <source>
        <dbReference type="EMBL" id="SHK25364.1"/>
    </source>
</evidence>
<dbReference type="STRING" id="1121322.SAMN02745136_02091"/>
<reference evidence="2 3" key="1">
    <citation type="submission" date="2016-11" db="EMBL/GenBank/DDBJ databases">
        <authorList>
            <person name="Jaros S."/>
            <person name="Januszkiewicz K."/>
            <person name="Wedrychowicz H."/>
        </authorList>
    </citation>
    <scope>NUCLEOTIDE SEQUENCE [LARGE SCALE GENOMIC DNA]</scope>
    <source>
        <strain evidence="2 3">DSM 15929</strain>
    </source>
</reference>
<organism evidence="2 3">
    <name type="scientific">Anaerocolumna jejuensis DSM 15929</name>
    <dbReference type="NCBI Taxonomy" id="1121322"/>
    <lineage>
        <taxon>Bacteria</taxon>
        <taxon>Bacillati</taxon>
        <taxon>Bacillota</taxon>
        <taxon>Clostridia</taxon>
        <taxon>Lachnospirales</taxon>
        <taxon>Lachnospiraceae</taxon>
        <taxon>Anaerocolumna</taxon>
    </lineage>
</organism>
<dbReference type="InterPro" id="IPR029039">
    <property type="entry name" value="Flavoprotein-like_sf"/>
</dbReference>
<sequence length="141" mass="15911">MMSEAKYAVRYCSKTGNTKKLAEQIAATLGCKAETVDHSIQSKADILFLGCSVYWGGIDPVIKNFIQNLDAKYVKKIVVFSTSALAERAYPGIQRLLKEKEICVSEDNFYCRGEFKFLHKGKPDAQDLKDVSIFARKFLEE</sequence>
<dbReference type="Pfam" id="PF12641">
    <property type="entry name" value="Flavodoxin_3"/>
    <property type="match status" value="1"/>
</dbReference>
<dbReference type="AlphaFoldDB" id="A0A1M6QYS9"/>
<keyword evidence="3" id="KW-1185">Reference proteome</keyword>
<dbReference type="EMBL" id="FRAC01000010">
    <property type="protein sequence ID" value="SHK25364.1"/>
    <property type="molecule type" value="Genomic_DNA"/>
</dbReference>
<dbReference type="GO" id="GO:0006783">
    <property type="term" value="P:heme biosynthetic process"/>
    <property type="evidence" value="ECO:0007669"/>
    <property type="project" value="TreeGrafter"/>
</dbReference>
<dbReference type="PANTHER" id="PTHR38030">
    <property type="entry name" value="PROTOPORPHYRINOGEN IX DEHYDROGENASE [MENAQUINONE]"/>
    <property type="match status" value="1"/>
</dbReference>
<feature type="domain" description="Flavodoxin-like" evidence="1">
    <location>
        <begin position="9"/>
        <end position="114"/>
    </location>
</feature>
<evidence type="ECO:0000259" key="1">
    <source>
        <dbReference type="Pfam" id="PF12641"/>
    </source>
</evidence>
<dbReference type="PANTHER" id="PTHR38030:SF2">
    <property type="entry name" value="PROTOPORPHYRINOGEN IX DEHYDROGENASE [QUINONE]"/>
    <property type="match status" value="1"/>
</dbReference>
<accession>A0A1M6QYS9</accession>
<dbReference type="Proteomes" id="UP000184386">
    <property type="component" value="Unassembled WGS sequence"/>
</dbReference>
<dbReference type="GO" id="GO:0070819">
    <property type="term" value="F:menaquinone-dependent protoporphyrinogen oxidase activity"/>
    <property type="evidence" value="ECO:0007669"/>
    <property type="project" value="TreeGrafter"/>
</dbReference>
<dbReference type="GO" id="GO:0016651">
    <property type="term" value="F:oxidoreductase activity, acting on NAD(P)H"/>
    <property type="evidence" value="ECO:0007669"/>
    <property type="project" value="UniProtKB-ARBA"/>
</dbReference>
<name>A0A1M6QYS9_9FIRM</name>
<dbReference type="GO" id="GO:0010181">
    <property type="term" value="F:FMN binding"/>
    <property type="evidence" value="ECO:0007669"/>
    <property type="project" value="InterPro"/>
</dbReference>
<dbReference type="InterPro" id="IPR008254">
    <property type="entry name" value="Flavodoxin/NO_synth"/>
</dbReference>
<dbReference type="RefSeq" id="WP_242962455.1">
    <property type="nucleotide sequence ID" value="NZ_FRAC01000010.1"/>
</dbReference>
<dbReference type="SUPFAM" id="SSF52218">
    <property type="entry name" value="Flavoproteins"/>
    <property type="match status" value="1"/>
</dbReference>
<proteinExistence type="predicted"/>
<evidence type="ECO:0000313" key="3">
    <source>
        <dbReference type="Proteomes" id="UP000184386"/>
    </source>
</evidence>